<evidence type="ECO:0000256" key="6">
    <source>
        <dbReference type="ARBA" id="ARBA00022777"/>
    </source>
</evidence>
<sequence length="129" mass="14182">MPTDYGKQGTDPAAALAFGAMSHRVRALATVHELSLQSASYSEIDLGRYLREMTRKISEGQALAERGIELSCTSDVVFIDYEIANTVGLLANELIANAVRHAFPIGKTGTIHVHLRRSDETNCEFNCER</sequence>
<protein>
    <recommendedName>
        <fullName evidence="2">histidine kinase</fullName>
        <ecNumber evidence="2">2.7.13.3</ecNumber>
    </recommendedName>
</protein>
<evidence type="ECO:0000313" key="9">
    <source>
        <dbReference type="EMBL" id="AKM11265.1"/>
    </source>
</evidence>
<proteinExistence type="predicted"/>
<gene>
    <name evidence="9" type="ORF">AB433_16825</name>
</gene>
<keyword evidence="10" id="KW-1185">Reference proteome</keyword>
<organism evidence="9 10">
    <name type="scientific">Croceicoccus naphthovorans</name>
    <dbReference type="NCBI Taxonomy" id="1348774"/>
    <lineage>
        <taxon>Bacteria</taxon>
        <taxon>Pseudomonadati</taxon>
        <taxon>Pseudomonadota</taxon>
        <taxon>Alphaproteobacteria</taxon>
        <taxon>Sphingomonadales</taxon>
        <taxon>Erythrobacteraceae</taxon>
        <taxon>Croceicoccus</taxon>
    </lineage>
</organism>
<dbReference type="Proteomes" id="UP000035287">
    <property type="component" value="Chromosome"/>
</dbReference>
<name>A0A0G3XI68_9SPHN</name>
<dbReference type="EMBL" id="CP011770">
    <property type="protein sequence ID" value="AKM11265.1"/>
    <property type="molecule type" value="Genomic_DNA"/>
</dbReference>
<evidence type="ECO:0000256" key="4">
    <source>
        <dbReference type="ARBA" id="ARBA00022679"/>
    </source>
</evidence>
<evidence type="ECO:0000313" key="10">
    <source>
        <dbReference type="Proteomes" id="UP000035287"/>
    </source>
</evidence>
<dbReference type="RefSeq" id="WP_047822664.1">
    <property type="nucleotide sequence ID" value="NZ_CP011770.1"/>
</dbReference>
<keyword evidence="5" id="KW-0547">Nucleotide-binding</keyword>
<keyword evidence="7" id="KW-0067">ATP-binding</keyword>
<keyword evidence="4" id="KW-0808">Transferase</keyword>
<dbReference type="GO" id="GO:0004673">
    <property type="term" value="F:protein histidine kinase activity"/>
    <property type="evidence" value="ECO:0007669"/>
    <property type="project" value="UniProtKB-EC"/>
</dbReference>
<evidence type="ECO:0000259" key="8">
    <source>
        <dbReference type="Pfam" id="PF07568"/>
    </source>
</evidence>
<dbReference type="GO" id="GO:0005524">
    <property type="term" value="F:ATP binding"/>
    <property type="evidence" value="ECO:0007669"/>
    <property type="project" value="UniProtKB-KW"/>
</dbReference>
<evidence type="ECO:0000256" key="1">
    <source>
        <dbReference type="ARBA" id="ARBA00000085"/>
    </source>
</evidence>
<dbReference type="PATRIC" id="fig|1348774.3.peg.3536"/>
<feature type="domain" description="Signal transduction histidine kinase subgroup 2 dimerisation and phosphoacceptor" evidence="8">
    <location>
        <begin position="10"/>
        <end position="59"/>
    </location>
</feature>
<reference evidence="9 10" key="1">
    <citation type="submission" date="2015-06" db="EMBL/GenBank/DDBJ databases">
        <authorList>
            <person name="Zeng Y."/>
            <person name="Huang Y."/>
        </authorList>
    </citation>
    <scope>NUCLEOTIDE SEQUENCE [LARGE SCALE GENOMIC DNA]</scope>
    <source>
        <strain evidence="9 10">PQ-2</strain>
    </source>
</reference>
<dbReference type="EC" id="2.7.13.3" evidence="2"/>
<dbReference type="AlphaFoldDB" id="A0A0G3XI68"/>
<dbReference type="Pfam" id="PF07568">
    <property type="entry name" value="HisKA_2"/>
    <property type="match status" value="1"/>
</dbReference>
<dbReference type="SUPFAM" id="SSF55874">
    <property type="entry name" value="ATPase domain of HSP90 chaperone/DNA topoisomerase II/histidine kinase"/>
    <property type="match status" value="1"/>
</dbReference>
<dbReference type="PANTHER" id="PTHR41523:SF8">
    <property type="entry name" value="ETHYLENE RESPONSE SENSOR PROTEIN"/>
    <property type="match status" value="1"/>
</dbReference>
<dbReference type="KEGG" id="cna:AB433_16825"/>
<dbReference type="InterPro" id="IPR036890">
    <property type="entry name" value="HATPase_C_sf"/>
</dbReference>
<dbReference type="PANTHER" id="PTHR41523">
    <property type="entry name" value="TWO-COMPONENT SYSTEM SENSOR PROTEIN"/>
    <property type="match status" value="1"/>
</dbReference>
<keyword evidence="6" id="KW-0418">Kinase</keyword>
<comment type="catalytic activity">
    <reaction evidence="1">
        <text>ATP + protein L-histidine = ADP + protein N-phospho-L-histidine.</text>
        <dbReference type="EC" id="2.7.13.3"/>
    </reaction>
</comment>
<dbReference type="Gene3D" id="3.30.565.10">
    <property type="entry name" value="Histidine kinase-like ATPase, C-terminal domain"/>
    <property type="match status" value="1"/>
</dbReference>
<keyword evidence="3" id="KW-0597">Phosphoprotein</keyword>
<evidence type="ECO:0000256" key="5">
    <source>
        <dbReference type="ARBA" id="ARBA00022741"/>
    </source>
</evidence>
<evidence type="ECO:0000256" key="3">
    <source>
        <dbReference type="ARBA" id="ARBA00022553"/>
    </source>
</evidence>
<evidence type="ECO:0000256" key="2">
    <source>
        <dbReference type="ARBA" id="ARBA00012438"/>
    </source>
</evidence>
<evidence type="ECO:0000256" key="7">
    <source>
        <dbReference type="ARBA" id="ARBA00022840"/>
    </source>
</evidence>
<dbReference type="InterPro" id="IPR011495">
    <property type="entry name" value="Sig_transdc_His_kin_sub2_dim/P"/>
</dbReference>
<accession>A0A0G3XI68</accession>
<dbReference type="STRING" id="1348774.AB433_16825"/>